<evidence type="ECO:0000256" key="1">
    <source>
        <dbReference type="SAM" id="Phobius"/>
    </source>
</evidence>
<reference evidence="2" key="1">
    <citation type="submission" date="2020-04" db="EMBL/GenBank/DDBJ databases">
        <authorList>
            <person name="Chiriac C."/>
            <person name="Salcher M."/>
            <person name="Ghai R."/>
            <person name="Kavagutti S V."/>
        </authorList>
    </citation>
    <scope>NUCLEOTIDE SEQUENCE</scope>
</reference>
<gene>
    <name evidence="2" type="ORF">UFOVP764_20</name>
</gene>
<sequence>MNDLLKLLGNVAPTLATVVAGPLGGAAVSAIAKQFGVENTVEAVTQAIAGDPEAALKLAQIDLEKLKMEYANTSDARAMQVAALNQSDVFSKRFTMYLTTFWSGCAAIYIGCITFVDIPMGNVRFADTILGFILGTVIATMLNFWFGSSIGSKDKAEAARK</sequence>
<protein>
    <recommendedName>
        <fullName evidence="3">Holin of 3TMs, for gene-transfer release</fullName>
    </recommendedName>
</protein>
<feature type="transmembrane region" description="Helical" evidence="1">
    <location>
        <begin position="128"/>
        <end position="146"/>
    </location>
</feature>
<keyword evidence="1" id="KW-0812">Transmembrane</keyword>
<keyword evidence="1" id="KW-0472">Membrane</keyword>
<keyword evidence="1" id="KW-1133">Transmembrane helix</keyword>
<evidence type="ECO:0008006" key="3">
    <source>
        <dbReference type="Google" id="ProtNLM"/>
    </source>
</evidence>
<name>A0A6J5P050_9CAUD</name>
<feature type="transmembrane region" description="Helical" evidence="1">
    <location>
        <begin position="94"/>
        <end position="116"/>
    </location>
</feature>
<organism evidence="2">
    <name type="scientific">uncultured Caudovirales phage</name>
    <dbReference type="NCBI Taxonomy" id="2100421"/>
    <lineage>
        <taxon>Viruses</taxon>
        <taxon>Duplodnaviria</taxon>
        <taxon>Heunggongvirae</taxon>
        <taxon>Uroviricota</taxon>
        <taxon>Caudoviricetes</taxon>
        <taxon>Peduoviridae</taxon>
        <taxon>Maltschvirus</taxon>
        <taxon>Maltschvirus maltsch</taxon>
    </lineage>
</organism>
<accession>A0A6J5P050</accession>
<proteinExistence type="predicted"/>
<dbReference type="EMBL" id="LR796711">
    <property type="protein sequence ID" value="CAB4160874.1"/>
    <property type="molecule type" value="Genomic_DNA"/>
</dbReference>
<evidence type="ECO:0000313" key="2">
    <source>
        <dbReference type="EMBL" id="CAB4160874.1"/>
    </source>
</evidence>